<evidence type="ECO:0000256" key="2">
    <source>
        <dbReference type="SAM" id="SignalP"/>
    </source>
</evidence>
<feature type="region of interest" description="Disordered" evidence="1">
    <location>
        <begin position="335"/>
        <end position="566"/>
    </location>
</feature>
<feature type="compositionally biased region" description="Low complexity" evidence="1">
    <location>
        <begin position="382"/>
        <end position="395"/>
    </location>
</feature>
<evidence type="ECO:0000313" key="3">
    <source>
        <dbReference type="EMBL" id="JAA56258.1"/>
    </source>
</evidence>
<reference evidence="3" key="1">
    <citation type="submission" date="2012-11" db="EMBL/GenBank/DDBJ databases">
        <authorList>
            <person name="Lucero-Rivera Y.E."/>
            <person name="Tovar-Ramirez D."/>
        </authorList>
    </citation>
    <scope>NUCLEOTIDE SEQUENCE</scope>
    <source>
        <tissue evidence="3">Salivary gland</tissue>
    </source>
</reference>
<keyword evidence="2" id="KW-0732">Signal</keyword>
<feature type="region of interest" description="Disordered" evidence="1">
    <location>
        <begin position="223"/>
        <end position="247"/>
    </location>
</feature>
<feature type="region of interest" description="Disordered" evidence="1">
    <location>
        <begin position="600"/>
        <end position="745"/>
    </location>
</feature>
<protein>
    <submittedName>
        <fullName evidence="3">Putative glycine rich protein</fullName>
    </submittedName>
</protein>
<feature type="signal peptide" evidence="2">
    <location>
        <begin position="1"/>
        <end position="22"/>
    </location>
</feature>
<dbReference type="EMBL" id="GACK01008776">
    <property type="protein sequence ID" value="JAA56258.1"/>
    <property type="molecule type" value="mRNA"/>
</dbReference>
<feature type="chain" id="PRO_5003981306" evidence="2">
    <location>
        <begin position="23"/>
        <end position="868"/>
    </location>
</feature>
<feature type="compositionally biased region" description="Low complexity" evidence="1">
    <location>
        <begin position="720"/>
        <end position="745"/>
    </location>
</feature>
<feature type="compositionally biased region" description="Gly residues" evidence="1">
    <location>
        <begin position="494"/>
        <end position="508"/>
    </location>
</feature>
<sequence length="868" mass="85733">MLSKAAIATYFTVLFVTPGTFAQNDLFDQSEAYCRRIIPPKITSTLGLCTYPCLLLSNDQPPKILVLSEPDGTACKIYNGFLQTPQLGNCRGGVCHGTQDYGVMKRMKRDVSNSVSSSQQNGSFSHKQLSSRRGSVKPKISKRERIELRRREMWTRCQCANMRGLFIDMSYAVSGLRLGRRGKRGRRRKVGCRVICFFLINKYKRDPKWASLFEARFNTAGSGKLPNATGSSSGGNRGEQNVSSNRTDVVENRFGAAGTNSQPNGARINIPNPIGIGGIGVTSNQASGSSAAGSLNGPPVFNAGGSINGSSFTSGGAGSVNTGAAGTSINGSPGVLITQGGTPSNGAATGIASSGAELRPAGGIGRTNPAVSGTGLHERPPHTTTTTNSMTAPPGTAGGSTGRNTNSGNGAGTNFENSNGNARTGTGMSGGTTLTSNTPAVSRGTGTRNIIGSGGSGSSISSVTGSLGMNGSHINTGGQLENATNVPLKPNVGGFPGAGTVTDGGTGSGNSNPIGTGTVGRGAPGAVTGELPGQPSAGPPTNPMAGVPGSSSSLSTGVSSSGSGVGASSFEGGTNFTASNAPAGRGNSGTHTASAVRNVGTGGVTIGHSNREASGTSSAVSSSSVASNSGEGVGGASSTSGAVNSNASGSRVISRQPDGTNIGTSVNGGGAEVRTTSETTGGLINHEGAAGATTASTSLTPTPNGGGGELSLRANTTVHTSGEGAGSVSTGSTSETGNAGLLNENAHNNNGFAGAASPGNAISGGTAGYGAGASSRAGYGTGSFPGSNMPFTFGGAYGGRENGFGNAGGGMTSGPWSLPGRVYNGFGAGHVNTRYPGSFGSVPGAGAPGYGGNGPFPGIYEDDIFFQE</sequence>
<feature type="compositionally biased region" description="Low complexity" evidence="1">
    <location>
        <begin position="688"/>
        <end position="703"/>
    </location>
</feature>
<feature type="region of interest" description="Disordered" evidence="1">
    <location>
        <begin position="112"/>
        <end position="142"/>
    </location>
</feature>
<feature type="compositionally biased region" description="Polar residues" evidence="1">
    <location>
        <begin position="651"/>
        <end position="665"/>
    </location>
</feature>
<feature type="compositionally biased region" description="Low complexity" evidence="1">
    <location>
        <begin position="112"/>
        <end position="125"/>
    </location>
</feature>
<evidence type="ECO:0000256" key="1">
    <source>
        <dbReference type="SAM" id="MobiDB-lite"/>
    </source>
</evidence>
<feature type="compositionally biased region" description="Low complexity" evidence="1">
    <location>
        <begin position="402"/>
        <end position="414"/>
    </location>
</feature>
<feature type="compositionally biased region" description="Low complexity" evidence="1">
    <location>
        <begin position="613"/>
        <end position="650"/>
    </location>
</feature>
<accession>L7LZE4</accession>
<feature type="compositionally biased region" description="Low complexity" evidence="1">
    <location>
        <begin position="431"/>
        <end position="451"/>
    </location>
</feature>
<feature type="compositionally biased region" description="Low complexity" evidence="1">
    <location>
        <begin position="546"/>
        <end position="566"/>
    </location>
</feature>
<name>L7LZE4_RHIPC</name>
<reference evidence="3" key="2">
    <citation type="journal article" date="2015" name="J. Proteomics">
        <title>Sexual differences in the sialomes of the zebra tick, Rhipicephalus pulchellus.</title>
        <authorList>
            <person name="Tan A.W."/>
            <person name="Francischetti I.M."/>
            <person name="Slovak M."/>
            <person name="Kini R.M."/>
            <person name="Ribeiro J.M."/>
        </authorList>
    </citation>
    <scope>NUCLEOTIDE SEQUENCE</scope>
    <source>
        <tissue evidence="3">Salivary gland</tissue>
    </source>
</reference>
<feature type="compositionally biased region" description="Polar residues" evidence="1">
    <location>
        <begin position="467"/>
        <end position="485"/>
    </location>
</feature>
<dbReference type="AlphaFoldDB" id="L7LZE4"/>
<proteinExistence type="evidence at transcript level"/>
<feature type="region of interest" description="Disordered" evidence="1">
    <location>
        <begin position="576"/>
        <end position="595"/>
    </location>
</feature>
<feature type="compositionally biased region" description="Polar residues" evidence="1">
    <location>
        <begin position="238"/>
        <end position="247"/>
    </location>
</feature>
<organism evidence="3">
    <name type="scientific">Rhipicephalus pulchellus</name>
    <name type="common">Yellow backed tick</name>
    <name type="synonym">Dermacentor pulchellus</name>
    <dbReference type="NCBI Taxonomy" id="72859"/>
    <lineage>
        <taxon>Eukaryota</taxon>
        <taxon>Metazoa</taxon>
        <taxon>Ecdysozoa</taxon>
        <taxon>Arthropoda</taxon>
        <taxon>Chelicerata</taxon>
        <taxon>Arachnida</taxon>
        <taxon>Acari</taxon>
        <taxon>Parasitiformes</taxon>
        <taxon>Ixodida</taxon>
        <taxon>Ixodoidea</taxon>
        <taxon>Ixodidae</taxon>
        <taxon>Rhipicephalinae</taxon>
        <taxon>Rhipicephalus</taxon>
        <taxon>Rhipicephalus</taxon>
    </lineage>
</organism>